<evidence type="ECO:0000313" key="2">
    <source>
        <dbReference type="Proteomes" id="UP000638981"/>
    </source>
</evidence>
<sequence length="69" mass="7275">MGLTFVPAASGEMDSLGDEGWPLAHYLLHPPGPQPSPVWQISRQPPSDADPADSRRAALEALIIAAFGP</sequence>
<keyword evidence="2" id="KW-1185">Reference proteome</keyword>
<reference evidence="1" key="1">
    <citation type="journal article" date="2014" name="Int. J. Syst. Evol. Microbiol.">
        <title>Complete genome sequence of Corynebacterium casei LMG S-19264T (=DSM 44701T), isolated from a smear-ripened cheese.</title>
        <authorList>
            <consortium name="US DOE Joint Genome Institute (JGI-PGF)"/>
            <person name="Walter F."/>
            <person name="Albersmeier A."/>
            <person name="Kalinowski J."/>
            <person name="Ruckert C."/>
        </authorList>
    </citation>
    <scope>NUCLEOTIDE SEQUENCE</scope>
    <source>
        <strain evidence="1">KCTC 23310</strain>
    </source>
</reference>
<dbReference type="AlphaFoldDB" id="A0A918TUQ9"/>
<organism evidence="1 2">
    <name type="scientific">Neogemmobacter tilapiae</name>
    <dbReference type="NCBI Taxonomy" id="875041"/>
    <lineage>
        <taxon>Bacteria</taxon>
        <taxon>Pseudomonadati</taxon>
        <taxon>Pseudomonadota</taxon>
        <taxon>Alphaproteobacteria</taxon>
        <taxon>Rhodobacterales</taxon>
        <taxon>Paracoccaceae</taxon>
        <taxon>Neogemmobacter</taxon>
    </lineage>
</organism>
<name>A0A918TUQ9_9RHOB</name>
<comment type="caution">
    <text evidence="1">The sequence shown here is derived from an EMBL/GenBank/DDBJ whole genome shotgun (WGS) entry which is preliminary data.</text>
</comment>
<reference evidence="1" key="2">
    <citation type="submission" date="2020-09" db="EMBL/GenBank/DDBJ databases">
        <authorList>
            <person name="Sun Q."/>
            <person name="Kim S."/>
        </authorList>
    </citation>
    <scope>NUCLEOTIDE SEQUENCE</scope>
    <source>
        <strain evidence="1">KCTC 23310</strain>
    </source>
</reference>
<dbReference type="Proteomes" id="UP000638981">
    <property type="component" value="Unassembled WGS sequence"/>
</dbReference>
<evidence type="ECO:0000313" key="1">
    <source>
        <dbReference type="EMBL" id="GHC64254.1"/>
    </source>
</evidence>
<gene>
    <name evidence="1" type="ORF">GCM10007315_30770</name>
</gene>
<dbReference type="EMBL" id="BMYJ01000011">
    <property type="protein sequence ID" value="GHC64254.1"/>
    <property type="molecule type" value="Genomic_DNA"/>
</dbReference>
<protein>
    <submittedName>
        <fullName evidence="1">Uncharacterized protein</fullName>
    </submittedName>
</protein>
<proteinExistence type="predicted"/>
<accession>A0A918TUQ9</accession>
<dbReference type="RefSeq" id="WP_189412719.1">
    <property type="nucleotide sequence ID" value="NZ_BMYJ01000011.1"/>
</dbReference>